<dbReference type="InterPro" id="IPR035940">
    <property type="entry name" value="CAP_sf"/>
</dbReference>
<keyword evidence="5" id="KW-1185">Reference proteome</keyword>
<feature type="region of interest" description="Disordered" evidence="1">
    <location>
        <begin position="89"/>
        <end position="162"/>
    </location>
</feature>
<feature type="signal peptide" evidence="2">
    <location>
        <begin position="1"/>
        <end position="23"/>
    </location>
</feature>
<dbReference type="PANTHER" id="PTHR31157">
    <property type="entry name" value="SCP DOMAIN-CONTAINING PROTEIN"/>
    <property type="match status" value="1"/>
</dbReference>
<dbReference type="Proteomes" id="UP000279909">
    <property type="component" value="Unassembled WGS sequence"/>
</dbReference>
<accession>A0A3M8HAY3</accession>
<evidence type="ECO:0000256" key="2">
    <source>
        <dbReference type="SAM" id="SignalP"/>
    </source>
</evidence>
<evidence type="ECO:0000313" key="4">
    <source>
        <dbReference type="EMBL" id="RNC99414.1"/>
    </source>
</evidence>
<dbReference type="Pfam" id="PF00188">
    <property type="entry name" value="CAP"/>
    <property type="match status" value="1"/>
</dbReference>
<feature type="domain" description="SCP" evidence="3">
    <location>
        <begin position="173"/>
        <end position="285"/>
    </location>
</feature>
<dbReference type="InterPro" id="IPR014044">
    <property type="entry name" value="CAP_dom"/>
</dbReference>
<comment type="caution">
    <text evidence="4">The sequence shown here is derived from an EMBL/GenBank/DDBJ whole genome shotgun (WGS) entry which is preliminary data.</text>
</comment>
<evidence type="ECO:0000313" key="5">
    <source>
        <dbReference type="Proteomes" id="UP000279909"/>
    </source>
</evidence>
<evidence type="ECO:0000259" key="3">
    <source>
        <dbReference type="Pfam" id="PF00188"/>
    </source>
</evidence>
<dbReference type="CDD" id="cd05379">
    <property type="entry name" value="CAP_bacterial"/>
    <property type="match status" value="1"/>
</dbReference>
<feature type="compositionally biased region" description="Basic and acidic residues" evidence="1">
    <location>
        <begin position="89"/>
        <end position="100"/>
    </location>
</feature>
<feature type="compositionally biased region" description="Low complexity" evidence="1">
    <location>
        <begin position="133"/>
        <end position="159"/>
    </location>
</feature>
<keyword evidence="2" id="KW-0732">Signal</keyword>
<dbReference type="RefSeq" id="WP_122971737.1">
    <property type="nucleotide sequence ID" value="NZ_RHLQ01000015.1"/>
</dbReference>
<dbReference type="OrthoDB" id="9783944at2"/>
<gene>
    <name evidence="4" type="ORF">EC501_07785</name>
</gene>
<evidence type="ECO:0000256" key="1">
    <source>
        <dbReference type="SAM" id="MobiDB-lite"/>
    </source>
</evidence>
<dbReference type="InterPro" id="IPR014258">
    <property type="entry name" value="CAP_domain_YkwD-like"/>
</dbReference>
<proteinExistence type="predicted"/>
<dbReference type="SUPFAM" id="SSF55797">
    <property type="entry name" value="PR-1-like"/>
    <property type="match status" value="1"/>
</dbReference>
<reference evidence="4 5" key="1">
    <citation type="journal article" date="2014" name="Int. J. Syst. Evol. Microbiol.">
        <title>Lysinibacillus halotolerans sp. nov., isolated from saline-alkaline soil.</title>
        <authorList>
            <person name="Kong D."/>
            <person name="Wang Y."/>
            <person name="Zhao B."/>
            <person name="Li Y."/>
            <person name="Song J."/>
            <person name="Zhai Y."/>
            <person name="Zhang C."/>
            <person name="Wang H."/>
            <person name="Chen X."/>
            <person name="Zhao B."/>
            <person name="Ruan Z."/>
        </authorList>
    </citation>
    <scope>NUCLEOTIDE SEQUENCE [LARGE SCALE GENOMIC DNA]</scope>
    <source>
        <strain evidence="4 5">MCCC 1A12703</strain>
    </source>
</reference>
<organism evidence="4 5">
    <name type="scientific">Lysinibacillus halotolerans</name>
    <dbReference type="NCBI Taxonomy" id="1368476"/>
    <lineage>
        <taxon>Bacteria</taxon>
        <taxon>Bacillati</taxon>
        <taxon>Bacillota</taxon>
        <taxon>Bacilli</taxon>
        <taxon>Bacillales</taxon>
        <taxon>Bacillaceae</taxon>
        <taxon>Lysinibacillus</taxon>
    </lineage>
</organism>
<dbReference type="AlphaFoldDB" id="A0A3M8HAY3"/>
<sequence>MKKWFITFCALGLISTQVPTADAASNNEEGQNISVQSMVKVVNPDQFENALNNFLNNCSLTDEASIKDLANKLSISTTKLEELLASKVQEEAKHNPEQAKEVTVPSKNETTNKEVVKTPAPAEEQKEVTAPEAKPVTNNNTPAPTTNNEAAQKPAAPAAENGSVSAFEEKVIELTNAERAKQGLKPLEMYAPLMSVAREKSADMAKNNYFSHTSPTYGSPFDQMKAAGISYKAAGENIAQGQRTPEEVVQAWMNSEGHRANIMNANFTHIGVGYVADGNHWTQQFIQL</sequence>
<feature type="chain" id="PRO_5018017598" description="SCP domain-containing protein" evidence="2">
    <location>
        <begin position="24"/>
        <end position="288"/>
    </location>
</feature>
<dbReference type="Gene3D" id="3.40.33.10">
    <property type="entry name" value="CAP"/>
    <property type="match status" value="1"/>
</dbReference>
<dbReference type="NCBIfam" id="TIGR02909">
    <property type="entry name" value="spore_YkwD"/>
    <property type="match status" value="1"/>
</dbReference>
<dbReference type="EMBL" id="RHLQ01000015">
    <property type="protein sequence ID" value="RNC99414.1"/>
    <property type="molecule type" value="Genomic_DNA"/>
</dbReference>
<name>A0A3M8HAY3_9BACI</name>
<protein>
    <recommendedName>
        <fullName evidence="3">SCP domain-containing protein</fullName>
    </recommendedName>
</protein>
<dbReference type="PANTHER" id="PTHR31157:SF1">
    <property type="entry name" value="SCP DOMAIN-CONTAINING PROTEIN"/>
    <property type="match status" value="1"/>
</dbReference>